<protein>
    <submittedName>
        <fullName evidence="1">2-dehydro-3-deoxygalactonokinase</fullName>
    </submittedName>
</protein>
<dbReference type="Gene3D" id="3.30.420.300">
    <property type="entry name" value="2-keto-3-deoxy-galactonokinase, substrate binding domain"/>
    <property type="match status" value="1"/>
</dbReference>
<dbReference type="EMBL" id="JBFWIC010000004">
    <property type="protein sequence ID" value="MEZ0473920.1"/>
    <property type="molecule type" value="Genomic_DNA"/>
</dbReference>
<dbReference type="InterPro" id="IPR042258">
    <property type="entry name" value="DGOK_N"/>
</dbReference>
<gene>
    <name evidence="1" type="ORF">AB6713_04720</name>
</gene>
<sequence>MNERGSGSGQRLVIDGGTTTTRVWAVDGDVVLARGSAMIGARDSARDGNNARLVGAVRDLLREASAEADARTSRWDPRYVAAAGMITSPLGLAEVPHVAAPAGIDELARNVRTLSLPEASPLPILLVPGVRCGPLEPGLSDLAEVDVMRGEEAVCLGLVRTGRLPLPGLALSVGSHWKQVEVDADVRIASCTTTLSGELLHALRTQTVLAASIDAALPPRLEAGDLDAFRAGMRERARSGLPRAAFCTRLLERVAGSSARSRLLFLLGVVVDETLAHWRDAVAGRTIALLGAPVLCAAWREALADAGSQGVVIDAVDAESAFIAGATAIAERAFGTAE</sequence>
<reference evidence="1 2" key="1">
    <citation type="submission" date="2024-07" db="EMBL/GenBank/DDBJ databases">
        <title>Luteimonas salilacus sp. nov., isolated from the shore soil of Salt Lake in Tibet of China.</title>
        <authorList>
            <person name="Zhang X."/>
            <person name="Li A."/>
        </authorList>
    </citation>
    <scope>NUCLEOTIDE SEQUENCE [LARGE SCALE GENOMIC DNA]</scope>
    <source>
        <strain evidence="1 2">B3-2-R+30</strain>
    </source>
</reference>
<organism evidence="1 2">
    <name type="scientific">Luteimonas salinilitoris</name>
    <dbReference type="NCBI Taxonomy" id="3237697"/>
    <lineage>
        <taxon>Bacteria</taxon>
        <taxon>Pseudomonadati</taxon>
        <taxon>Pseudomonadota</taxon>
        <taxon>Gammaproteobacteria</taxon>
        <taxon>Lysobacterales</taxon>
        <taxon>Lysobacteraceae</taxon>
        <taxon>Luteimonas</taxon>
    </lineage>
</organism>
<dbReference type="CDD" id="cd24012">
    <property type="entry name" value="ASKHA_NBD_KDGal-kinase"/>
    <property type="match status" value="1"/>
</dbReference>
<comment type="caution">
    <text evidence="1">The sequence shown here is derived from an EMBL/GenBank/DDBJ whole genome shotgun (WGS) entry which is preliminary data.</text>
</comment>
<dbReference type="InterPro" id="IPR007729">
    <property type="entry name" value="DGOK"/>
</dbReference>
<dbReference type="InterPro" id="IPR042257">
    <property type="entry name" value="DGOK_C"/>
</dbReference>
<name>A0ABV4HMG6_9GAMM</name>
<evidence type="ECO:0000313" key="2">
    <source>
        <dbReference type="Proteomes" id="UP001566331"/>
    </source>
</evidence>
<dbReference type="Pfam" id="PF05035">
    <property type="entry name" value="DGOK"/>
    <property type="match status" value="1"/>
</dbReference>
<dbReference type="RefSeq" id="WP_370562629.1">
    <property type="nucleotide sequence ID" value="NZ_JBFWIB010000002.1"/>
</dbReference>
<keyword evidence="2" id="KW-1185">Reference proteome</keyword>
<evidence type="ECO:0000313" key="1">
    <source>
        <dbReference type="EMBL" id="MEZ0473920.1"/>
    </source>
</evidence>
<dbReference type="Gene3D" id="3.30.420.310">
    <property type="entry name" value="2-keto-3-deoxy-galactonokinase, C-terminal domain"/>
    <property type="match status" value="1"/>
</dbReference>
<dbReference type="Proteomes" id="UP001566331">
    <property type="component" value="Unassembled WGS sequence"/>
</dbReference>
<proteinExistence type="predicted"/>
<accession>A0ABV4HMG6</accession>